<dbReference type="InterPro" id="IPR005149">
    <property type="entry name" value="Tscrpt_reg_PadR_N"/>
</dbReference>
<dbReference type="AlphaFoldDB" id="A0A7I9UX89"/>
<dbReference type="EMBL" id="BJOU01000001">
    <property type="protein sequence ID" value="GED97420.1"/>
    <property type="molecule type" value="Genomic_DNA"/>
</dbReference>
<proteinExistence type="predicted"/>
<evidence type="ECO:0000259" key="1">
    <source>
        <dbReference type="Pfam" id="PF03551"/>
    </source>
</evidence>
<organism evidence="2 3">
    <name type="scientific">Gordonia crocea</name>
    <dbReference type="NCBI Taxonomy" id="589162"/>
    <lineage>
        <taxon>Bacteria</taxon>
        <taxon>Bacillati</taxon>
        <taxon>Actinomycetota</taxon>
        <taxon>Actinomycetes</taxon>
        <taxon>Mycobacteriales</taxon>
        <taxon>Gordoniaceae</taxon>
        <taxon>Gordonia</taxon>
    </lineage>
</organism>
<protein>
    <submittedName>
        <fullName evidence="2">PadR family transcriptional regulator</fullName>
    </submittedName>
</protein>
<dbReference type="Gene3D" id="1.10.10.10">
    <property type="entry name" value="Winged helix-like DNA-binding domain superfamily/Winged helix DNA-binding domain"/>
    <property type="match status" value="1"/>
</dbReference>
<dbReference type="InterPro" id="IPR036388">
    <property type="entry name" value="WH-like_DNA-bd_sf"/>
</dbReference>
<dbReference type="PANTHER" id="PTHR43252:SF2">
    <property type="entry name" value="TRANSCRIPTION REGULATOR, PADR-LIKE FAMILY"/>
    <property type="match status" value="1"/>
</dbReference>
<dbReference type="Pfam" id="PF03551">
    <property type="entry name" value="PadR"/>
    <property type="match status" value="1"/>
</dbReference>
<dbReference type="InterPro" id="IPR036390">
    <property type="entry name" value="WH_DNA-bd_sf"/>
</dbReference>
<gene>
    <name evidence="2" type="ORF">nbrc107697_14590</name>
</gene>
<keyword evidence="3" id="KW-1185">Reference proteome</keyword>
<reference evidence="3" key="1">
    <citation type="submission" date="2019-06" db="EMBL/GenBank/DDBJ databases">
        <title>Gordonia isolated from sludge of a wastewater treatment plant.</title>
        <authorList>
            <person name="Tamura T."/>
            <person name="Aoyama K."/>
            <person name="Kang Y."/>
            <person name="Saito S."/>
            <person name="Akiyama N."/>
            <person name="Yazawa K."/>
            <person name="Gonoi T."/>
            <person name="Mikami Y."/>
        </authorList>
    </citation>
    <scope>NUCLEOTIDE SEQUENCE [LARGE SCALE GENOMIC DNA]</scope>
    <source>
        <strain evidence="3">NBRC 107697</strain>
    </source>
</reference>
<dbReference type="Proteomes" id="UP000444980">
    <property type="component" value="Unassembled WGS sequence"/>
</dbReference>
<dbReference type="RefSeq" id="WP_161926749.1">
    <property type="nucleotide sequence ID" value="NZ_BJOU01000001.1"/>
</dbReference>
<comment type="caution">
    <text evidence="2">The sequence shown here is derived from an EMBL/GenBank/DDBJ whole genome shotgun (WGS) entry which is preliminary data.</text>
</comment>
<sequence>MRTGKRPEKPLDLLVLSMLVERPMHPYEMAQLAVKRHFDRLVHIRTTSIYNVVARLLGKGFLAVHDVEREGNRPERTVYELTDAGRQAHRDTLESLLAEQPTEYPQLYLALAQAHEVPRDEAARLLRRRREAMAAELAAVVELVDRTTEQGVPEIFRLDGGMRLATLRAQLAWLDDLLDRIDNNQIAWLDEVLRDRPCNGLDGPLP</sequence>
<dbReference type="PANTHER" id="PTHR43252">
    <property type="entry name" value="TRANSCRIPTIONAL REGULATOR YQJI"/>
    <property type="match status" value="1"/>
</dbReference>
<evidence type="ECO:0000313" key="3">
    <source>
        <dbReference type="Proteomes" id="UP000444980"/>
    </source>
</evidence>
<accession>A0A7I9UX89</accession>
<feature type="domain" description="Transcription regulator PadR N-terminal" evidence="1">
    <location>
        <begin position="15"/>
        <end position="89"/>
    </location>
</feature>
<name>A0A7I9UX89_9ACTN</name>
<dbReference type="SUPFAM" id="SSF46785">
    <property type="entry name" value="Winged helix' DNA-binding domain"/>
    <property type="match status" value="1"/>
</dbReference>
<dbReference type="OrthoDB" id="8443918at2"/>
<evidence type="ECO:0000313" key="2">
    <source>
        <dbReference type="EMBL" id="GED97420.1"/>
    </source>
</evidence>